<dbReference type="AlphaFoldDB" id="A0A2C6L702"/>
<dbReference type="InterPro" id="IPR011993">
    <property type="entry name" value="PH-like_dom_sf"/>
</dbReference>
<dbReference type="PANTHER" id="PTHR12847">
    <property type="entry name" value="ATP-BINDING CASSETTE ABC TRANSPORTER-RELATED"/>
    <property type="match status" value="1"/>
</dbReference>
<feature type="domain" description="NECAP PHear" evidence="2">
    <location>
        <begin position="172"/>
        <end position="200"/>
    </location>
</feature>
<comment type="caution">
    <text evidence="3">The sequence shown here is derived from an EMBL/GenBank/DDBJ whole genome shotgun (WGS) entry which is preliminary data.</text>
</comment>
<evidence type="ECO:0000259" key="2">
    <source>
        <dbReference type="Pfam" id="PF07933"/>
    </source>
</evidence>
<feature type="domain" description="NECAP PHear" evidence="2">
    <location>
        <begin position="43"/>
        <end position="103"/>
    </location>
</feature>
<dbReference type="InterPro" id="IPR012466">
    <property type="entry name" value="NECAP_PHear"/>
</dbReference>
<name>A0A2C6L702_9APIC</name>
<dbReference type="VEuPathDB" id="ToxoDB:CSUI_003057"/>
<dbReference type="OrthoDB" id="10265489at2759"/>
<dbReference type="RefSeq" id="XP_067924763.1">
    <property type="nucleotide sequence ID" value="XM_068063255.1"/>
</dbReference>
<feature type="region of interest" description="Disordered" evidence="1">
    <location>
        <begin position="232"/>
        <end position="261"/>
    </location>
</feature>
<reference evidence="3 4" key="1">
    <citation type="journal article" date="2017" name="Int. J. Parasitol.">
        <title>The genome of the protozoan parasite Cystoisospora suis and a reverse vaccinology approach to identify vaccine candidates.</title>
        <authorList>
            <person name="Palmieri N."/>
            <person name="Shrestha A."/>
            <person name="Ruttkowski B."/>
            <person name="Beck T."/>
            <person name="Vogl C."/>
            <person name="Tomley F."/>
            <person name="Blake D.P."/>
            <person name="Joachim A."/>
        </authorList>
    </citation>
    <scope>NUCLEOTIDE SEQUENCE [LARGE SCALE GENOMIC DNA]</scope>
    <source>
        <strain evidence="3 4">Wien I</strain>
    </source>
</reference>
<organism evidence="3 4">
    <name type="scientific">Cystoisospora suis</name>
    <dbReference type="NCBI Taxonomy" id="483139"/>
    <lineage>
        <taxon>Eukaryota</taxon>
        <taxon>Sar</taxon>
        <taxon>Alveolata</taxon>
        <taxon>Apicomplexa</taxon>
        <taxon>Conoidasida</taxon>
        <taxon>Coccidia</taxon>
        <taxon>Eucoccidiorida</taxon>
        <taxon>Eimeriorina</taxon>
        <taxon>Sarcocystidae</taxon>
        <taxon>Cystoisospora</taxon>
    </lineage>
</organism>
<evidence type="ECO:0000313" key="3">
    <source>
        <dbReference type="EMBL" id="PHJ23086.1"/>
    </source>
</evidence>
<accession>A0A2C6L702</accession>
<gene>
    <name evidence="3" type="ORF">CSUI_003057</name>
</gene>
<dbReference type="EMBL" id="MIGC01001318">
    <property type="protein sequence ID" value="PHJ23086.1"/>
    <property type="molecule type" value="Genomic_DNA"/>
</dbReference>
<keyword evidence="4" id="KW-1185">Reference proteome</keyword>
<dbReference type="GO" id="GO:0030125">
    <property type="term" value="C:clathrin vesicle coat"/>
    <property type="evidence" value="ECO:0007669"/>
    <property type="project" value="TreeGrafter"/>
</dbReference>
<sequence>MAAPPGAGQPGLTHSAAPGAGSSFCGMAPSPPRNDDENDELLEIIVFKCREVTVYKIPPRSARGHKAETWEDVLWKGKLEIVTKGRDFAAVRLADSNTGEFFCVDGQKSLSSMVWPGKLFAVCPLPRKHAEAVERTADSSRFFVLRLDNGKEADPQRPVYDLVAFVRDWSFSGRRAYVGIGFQDRNDAFDFACALSDEERLALLFVENHMSCFMASAGYYGICGANVPAESGTDEGAVQKGIVSRRRGGDSRGTPRFRQQA</sequence>
<dbReference type="Proteomes" id="UP000221165">
    <property type="component" value="Unassembled WGS sequence"/>
</dbReference>
<protein>
    <submittedName>
        <fullName evidence="3">Adaptin ear-binding coat-associated protein 2 (Necap-2) isoform 2 family protein</fullName>
    </submittedName>
</protein>
<dbReference type="PANTHER" id="PTHR12847:SF9">
    <property type="entry name" value="NECAP-LIKE PROTEIN CG9132"/>
    <property type="match status" value="1"/>
</dbReference>
<proteinExistence type="predicted"/>
<evidence type="ECO:0000256" key="1">
    <source>
        <dbReference type="SAM" id="MobiDB-lite"/>
    </source>
</evidence>
<dbReference type="Gene3D" id="2.30.29.30">
    <property type="entry name" value="Pleckstrin-homology domain (PH domain)/Phosphotyrosine-binding domain (PTB)"/>
    <property type="match status" value="1"/>
</dbReference>
<feature type="region of interest" description="Disordered" evidence="1">
    <location>
        <begin position="1"/>
        <end position="35"/>
    </location>
</feature>
<evidence type="ECO:0000313" key="4">
    <source>
        <dbReference type="Proteomes" id="UP000221165"/>
    </source>
</evidence>
<dbReference type="GeneID" id="94426466"/>
<feature type="domain" description="NECAP PHear" evidence="2">
    <location>
        <begin position="117"/>
        <end position="151"/>
    </location>
</feature>
<dbReference type="Pfam" id="PF07933">
    <property type="entry name" value="DUF1681"/>
    <property type="match status" value="3"/>
</dbReference>
<dbReference type="SUPFAM" id="SSF50729">
    <property type="entry name" value="PH domain-like"/>
    <property type="match status" value="1"/>
</dbReference>
<dbReference type="GO" id="GO:0006897">
    <property type="term" value="P:endocytosis"/>
    <property type="evidence" value="ECO:0007669"/>
    <property type="project" value="InterPro"/>
</dbReference>